<accession>A0A382S960</accession>
<dbReference type="PANTHER" id="PTHR43821">
    <property type="entry name" value="NAD(P)H NITROREDUCTASE YDJA-RELATED"/>
    <property type="match status" value="1"/>
</dbReference>
<feature type="non-terminal residue" evidence="2">
    <location>
        <position position="59"/>
    </location>
</feature>
<sequence>MSIVQTIRNRRSIYDFKPERVPNETIAEILECAVWAPNHKITEPWRFLVVNGSTKEKLA</sequence>
<name>A0A382S960_9ZZZZ</name>
<dbReference type="EMBL" id="UINC01127347">
    <property type="protein sequence ID" value="SVD06403.1"/>
    <property type="molecule type" value="Genomic_DNA"/>
</dbReference>
<dbReference type="InterPro" id="IPR000415">
    <property type="entry name" value="Nitroreductase-like"/>
</dbReference>
<evidence type="ECO:0000313" key="2">
    <source>
        <dbReference type="EMBL" id="SVD06403.1"/>
    </source>
</evidence>
<protein>
    <recommendedName>
        <fullName evidence="1">Nitroreductase domain-containing protein</fullName>
    </recommendedName>
</protein>
<proteinExistence type="predicted"/>
<dbReference type="AlphaFoldDB" id="A0A382S960"/>
<reference evidence="2" key="1">
    <citation type="submission" date="2018-05" db="EMBL/GenBank/DDBJ databases">
        <authorList>
            <person name="Lanie J.A."/>
            <person name="Ng W.-L."/>
            <person name="Kazmierczak K.M."/>
            <person name="Andrzejewski T.M."/>
            <person name="Davidsen T.M."/>
            <person name="Wayne K.J."/>
            <person name="Tettelin H."/>
            <person name="Glass J.I."/>
            <person name="Rusch D."/>
            <person name="Podicherti R."/>
            <person name="Tsui H.-C.T."/>
            <person name="Winkler M.E."/>
        </authorList>
    </citation>
    <scope>NUCLEOTIDE SEQUENCE</scope>
</reference>
<feature type="domain" description="Nitroreductase" evidence="1">
    <location>
        <begin position="7"/>
        <end position="59"/>
    </location>
</feature>
<dbReference type="InterPro" id="IPR029479">
    <property type="entry name" value="Nitroreductase"/>
</dbReference>
<dbReference type="Pfam" id="PF00881">
    <property type="entry name" value="Nitroreductase"/>
    <property type="match status" value="1"/>
</dbReference>
<dbReference type="SUPFAM" id="SSF55469">
    <property type="entry name" value="FMN-dependent nitroreductase-like"/>
    <property type="match status" value="1"/>
</dbReference>
<dbReference type="InterPro" id="IPR052530">
    <property type="entry name" value="NAD(P)H_nitroreductase"/>
</dbReference>
<evidence type="ECO:0000259" key="1">
    <source>
        <dbReference type="Pfam" id="PF00881"/>
    </source>
</evidence>
<dbReference type="Gene3D" id="3.40.109.10">
    <property type="entry name" value="NADH Oxidase"/>
    <property type="match status" value="1"/>
</dbReference>
<gene>
    <name evidence="2" type="ORF">METZ01_LOCUS359257</name>
</gene>
<organism evidence="2">
    <name type="scientific">marine metagenome</name>
    <dbReference type="NCBI Taxonomy" id="408172"/>
    <lineage>
        <taxon>unclassified sequences</taxon>
        <taxon>metagenomes</taxon>
        <taxon>ecological metagenomes</taxon>
    </lineage>
</organism>
<dbReference type="PANTHER" id="PTHR43821:SF1">
    <property type="entry name" value="NAD(P)H NITROREDUCTASE YDJA-RELATED"/>
    <property type="match status" value="1"/>
</dbReference>
<dbReference type="GO" id="GO:0016491">
    <property type="term" value="F:oxidoreductase activity"/>
    <property type="evidence" value="ECO:0007669"/>
    <property type="project" value="InterPro"/>
</dbReference>